<dbReference type="PANTHER" id="PTHR10869">
    <property type="entry name" value="PROLYL 4-HYDROXYLASE ALPHA SUBUNIT"/>
    <property type="match status" value="1"/>
</dbReference>
<keyword evidence="9" id="KW-0223">Dioxygenase</keyword>
<evidence type="ECO:0000256" key="1">
    <source>
        <dbReference type="ARBA" id="ARBA00001961"/>
    </source>
</evidence>
<evidence type="ECO:0000256" key="4">
    <source>
        <dbReference type="ARBA" id="ARBA00006511"/>
    </source>
</evidence>
<keyword evidence="15" id="KW-1185">Reference proteome</keyword>
<evidence type="ECO:0000256" key="12">
    <source>
        <dbReference type="ARBA" id="ARBA00023180"/>
    </source>
</evidence>
<keyword evidence="10" id="KW-0560">Oxidoreductase</keyword>
<dbReference type="GO" id="GO:0005788">
    <property type="term" value="C:endoplasmic reticulum lumen"/>
    <property type="evidence" value="ECO:0007669"/>
    <property type="project" value="UniProtKB-SubCell"/>
</dbReference>
<dbReference type="InterPro" id="IPR011990">
    <property type="entry name" value="TPR-like_helical_dom_sf"/>
</dbReference>
<dbReference type="SMART" id="SM00702">
    <property type="entry name" value="P4Hc"/>
    <property type="match status" value="1"/>
</dbReference>
<dbReference type="Pfam" id="PF08336">
    <property type="entry name" value="P4Ha_N"/>
    <property type="match status" value="1"/>
</dbReference>
<evidence type="ECO:0000256" key="8">
    <source>
        <dbReference type="ARBA" id="ARBA00022896"/>
    </source>
</evidence>
<comment type="subcellular location">
    <subcellularLocation>
        <location evidence="3">Endoplasmic reticulum lumen</location>
    </subcellularLocation>
</comment>
<proteinExistence type="inferred from homology"/>
<dbReference type="Pfam" id="PF13640">
    <property type="entry name" value="2OG-FeII_Oxy_3"/>
    <property type="match status" value="1"/>
</dbReference>
<organism evidence="14 15">
    <name type="scientific">Sinanodonta woodiana</name>
    <name type="common">Chinese pond mussel</name>
    <name type="synonym">Anodonta woodiana</name>
    <dbReference type="NCBI Taxonomy" id="1069815"/>
    <lineage>
        <taxon>Eukaryota</taxon>
        <taxon>Metazoa</taxon>
        <taxon>Spiralia</taxon>
        <taxon>Lophotrochozoa</taxon>
        <taxon>Mollusca</taxon>
        <taxon>Bivalvia</taxon>
        <taxon>Autobranchia</taxon>
        <taxon>Heteroconchia</taxon>
        <taxon>Palaeoheterodonta</taxon>
        <taxon>Unionida</taxon>
        <taxon>Unionoidea</taxon>
        <taxon>Unionidae</taxon>
        <taxon>Unioninae</taxon>
        <taxon>Sinanodonta</taxon>
    </lineage>
</organism>
<evidence type="ECO:0000256" key="7">
    <source>
        <dbReference type="ARBA" id="ARBA00022824"/>
    </source>
</evidence>
<keyword evidence="6" id="KW-0479">Metal-binding</keyword>
<dbReference type="InterPro" id="IPR013547">
    <property type="entry name" value="P4H_N"/>
</dbReference>
<name>A0ABD3WUK0_SINWO</name>
<evidence type="ECO:0000256" key="3">
    <source>
        <dbReference type="ARBA" id="ARBA00004319"/>
    </source>
</evidence>
<comment type="similarity">
    <text evidence="4">Belongs to the P4HA family.</text>
</comment>
<keyword evidence="7" id="KW-0256">Endoplasmic reticulum</keyword>
<evidence type="ECO:0000256" key="5">
    <source>
        <dbReference type="ARBA" id="ARBA00012269"/>
    </source>
</evidence>
<evidence type="ECO:0000256" key="9">
    <source>
        <dbReference type="ARBA" id="ARBA00022964"/>
    </source>
</evidence>
<dbReference type="Gene3D" id="6.10.140.1460">
    <property type="match status" value="1"/>
</dbReference>
<dbReference type="GO" id="GO:0004656">
    <property type="term" value="F:procollagen-proline 4-dioxygenase activity"/>
    <property type="evidence" value="ECO:0007669"/>
    <property type="project" value="UniProtKB-EC"/>
</dbReference>
<dbReference type="GO" id="GO:0046872">
    <property type="term" value="F:metal ion binding"/>
    <property type="evidence" value="ECO:0007669"/>
    <property type="project" value="UniProtKB-KW"/>
</dbReference>
<dbReference type="Proteomes" id="UP001634394">
    <property type="component" value="Unassembled WGS sequence"/>
</dbReference>
<dbReference type="PROSITE" id="PS51471">
    <property type="entry name" value="FE2OG_OXY"/>
    <property type="match status" value="1"/>
</dbReference>
<evidence type="ECO:0000256" key="11">
    <source>
        <dbReference type="ARBA" id="ARBA00023004"/>
    </source>
</evidence>
<comment type="caution">
    <text evidence="14">The sequence shown here is derived from an EMBL/GenBank/DDBJ whole genome shotgun (WGS) entry which is preliminary data.</text>
</comment>
<dbReference type="EMBL" id="JBJQND010000005">
    <property type="protein sequence ID" value="KAL3876427.1"/>
    <property type="molecule type" value="Genomic_DNA"/>
</dbReference>
<gene>
    <name evidence="14" type="ORF">ACJMK2_034276</name>
</gene>
<evidence type="ECO:0000313" key="15">
    <source>
        <dbReference type="Proteomes" id="UP001634394"/>
    </source>
</evidence>
<evidence type="ECO:0000313" key="14">
    <source>
        <dbReference type="EMBL" id="KAL3876427.1"/>
    </source>
</evidence>
<keyword evidence="8" id="KW-0847">Vitamin C</keyword>
<dbReference type="Gene3D" id="1.25.40.10">
    <property type="entry name" value="Tetratricopeptide repeat domain"/>
    <property type="match status" value="1"/>
</dbReference>
<keyword evidence="11" id="KW-0408">Iron</keyword>
<dbReference type="Gene3D" id="2.60.120.620">
    <property type="entry name" value="q2cbj1_9rhob like domain"/>
    <property type="match status" value="1"/>
</dbReference>
<dbReference type="GO" id="GO:0031418">
    <property type="term" value="F:L-ascorbic acid binding"/>
    <property type="evidence" value="ECO:0007669"/>
    <property type="project" value="UniProtKB-KW"/>
</dbReference>
<comment type="cofactor">
    <cofactor evidence="1">
        <name>L-ascorbate</name>
        <dbReference type="ChEBI" id="CHEBI:38290"/>
    </cofactor>
</comment>
<evidence type="ECO:0000256" key="10">
    <source>
        <dbReference type="ARBA" id="ARBA00023002"/>
    </source>
</evidence>
<sequence length="519" mass="59060">MERLAKSEVKIVEALEKYVQSVKEGQEAPYEVQRFLAEVQGKVRVSSQEHYAENPINAFHLVQRFHYVWGRMSNLLICGKCPEINASRDYYRTLETIVNQSQIFISKEDVKGVALGLVRLWVTYKLDIDKLIRGQILDTETDPLTVSDILYIAELLNEANQTYDTIVWLQALLNAYEAEKIEQVDDIKVNIVLRLAEAYSSYGMPWESINRLVEYQRKDPRDKGIDGNITYYKSKLSSIPEEHRTKTLQPPPLHANQRRYHAVCRGEGERSQRILSSLKCFYRKTNIPIYRVKEEVLNYAPRLSLFYDVIFDSEAKYVKEASYSMLQRSGVVKTDDGNDVSVTDGRISETGWHRDSSHTVFESLGRRVEIITGLSTRQYPLESHSEHFQVVNYGIGGMYDPHTDFFGVSLPDLDRNGVTPPSLQGSGDRVATFLFYLEDVKAGGATAFVNINVTVPVVKGAAAFWYNIKKNGDADENTKHAGCPVLLGSKWVSNKWIRQHAQVFRRPCGKSPDAQDGPL</sequence>
<dbReference type="InterPro" id="IPR005123">
    <property type="entry name" value="Oxoglu/Fe-dep_dioxygenase_dom"/>
</dbReference>
<dbReference type="InterPro" id="IPR045054">
    <property type="entry name" value="P4HA-like"/>
</dbReference>
<dbReference type="InterPro" id="IPR044862">
    <property type="entry name" value="Pro_4_hyd_alph_FE2OG_OXY"/>
</dbReference>
<dbReference type="InterPro" id="IPR006620">
    <property type="entry name" value="Pro_4_hyd_alph"/>
</dbReference>
<comment type="function">
    <text evidence="2">Catalyzes the post-translational formation of 4-hydroxyproline in -Xaa-Pro-Gly- sequences in collagens and other proteins.</text>
</comment>
<accession>A0ABD3WUK0</accession>
<dbReference type="PANTHER" id="PTHR10869:SF244">
    <property type="entry name" value="PROLYL 4-HYDROXYLASE SUBUNIT ALPHA-2"/>
    <property type="match status" value="1"/>
</dbReference>
<evidence type="ECO:0000256" key="2">
    <source>
        <dbReference type="ARBA" id="ARBA00002035"/>
    </source>
</evidence>
<evidence type="ECO:0000259" key="13">
    <source>
        <dbReference type="PROSITE" id="PS51471"/>
    </source>
</evidence>
<keyword evidence="12" id="KW-0325">Glycoprotein</keyword>
<feature type="domain" description="Fe2OG dioxygenase" evidence="13">
    <location>
        <begin position="384"/>
        <end position="499"/>
    </location>
</feature>
<evidence type="ECO:0000256" key="6">
    <source>
        <dbReference type="ARBA" id="ARBA00022723"/>
    </source>
</evidence>
<reference evidence="14 15" key="1">
    <citation type="submission" date="2024-11" db="EMBL/GenBank/DDBJ databases">
        <title>Chromosome-level genome assembly of the freshwater bivalve Anodonta woodiana.</title>
        <authorList>
            <person name="Chen X."/>
        </authorList>
    </citation>
    <scope>NUCLEOTIDE SEQUENCE [LARGE SCALE GENOMIC DNA]</scope>
    <source>
        <strain evidence="14">MN2024</strain>
        <tissue evidence="14">Gills</tissue>
    </source>
</reference>
<dbReference type="AlphaFoldDB" id="A0ABD3WUK0"/>
<dbReference type="EC" id="1.14.11.2" evidence="5"/>
<protein>
    <recommendedName>
        <fullName evidence="5">procollagen-proline 4-dioxygenase</fullName>
        <ecNumber evidence="5">1.14.11.2</ecNumber>
    </recommendedName>
</protein>